<dbReference type="InterPro" id="IPR001509">
    <property type="entry name" value="Epimerase_deHydtase"/>
</dbReference>
<name>A0A6G1IAB6_9PEZI</name>
<organism evidence="2 3">
    <name type="scientific">Trichodelitschia bisporula</name>
    <dbReference type="NCBI Taxonomy" id="703511"/>
    <lineage>
        <taxon>Eukaryota</taxon>
        <taxon>Fungi</taxon>
        <taxon>Dikarya</taxon>
        <taxon>Ascomycota</taxon>
        <taxon>Pezizomycotina</taxon>
        <taxon>Dothideomycetes</taxon>
        <taxon>Dothideomycetes incertae sedis</taxon>
        <taxon>Phaeotrichales</taxon>
        <taxon>Phaeotrichaceae</taxon>
        <taxon>Trichodelitschia</taxon>
    </lineage>
</organism>
<dbReference type="PANTHER" id="PTHR48079">
    <property type="entry name" value="PROTEIN YEEZ"/>
    <property type="match status" value="1"/>
</dbReference>
<proteinExistence type="predicted"/>
<evidence type="ECO:0000313" key="3">
    <source>
        <dbReference type="Proteomes" id="UP000799640"/>
    </source>
</evidence>
<protein>
    <submittedName>
        <fullName evidence="2">NAD(P)-binding protein</fullName>
    </submittedName>
</protein>
<dbReference type="OrthoDB" id="10262413at2759"/>
<dbReference type="SUPFAM" id="SSF51735">
    <property type="entry name" value="NAD(P)-binding Rossmann-fold domains"/>
    <property type="match status" value="1"/>
</dbReference>
<evidence type="ECO:0000259" key="1">
    <source>
        <dbReference type="Pfam" id="PF01370"/>
    </source>
</evidence>
<sequence>MAEPKVLIVGASGYIGGSILAQLLQSTLPAVTKVSFSALVRSEPQAAKLTALGVDPILFKDLDDAETIIQAASQHDGVLSAAPGFHPGVAKSLITGLGRRKAETGGDVFYIHTTGTSDFSDTPISGDYTESRTFKDTDEDLYAYLRAREKHHPYLQRTTDITVVETGRETGVRTVAVMSPTIYGRGRGFAHTESIQLPDLVKHAVKVGAVEYIGDGEGTWDYVHIDDLVKLYELVLALAVEKDPRLPTGEKGFIFSATGSYTFKGLAEGLARAGFEASKLKEKEPRSVILKEGAEGWGGGNEFHTELNFVGNSRSEGVIARQLGWKPEKTEQDWEENFAQEFADLDSQVGP</sequence>
<dbReference type="InterPro" id="IPR051783">
    <property type="entry name" value="NAD(P)-dependent_oxidoreduct"/>
</dbReference>
<gene>
    <name evidence="2" type="ORF">EJ06DRAFT_467990</name>
</gene>
<feature type="domain" description="NAD-dependent epimerase/dehydratase" evidence="1">
    <location>
        <begin position="6"/>
        <end position="238"/>
    </location>
</feature>
<dbReference type="AlphaFoldDB" id="A0A6G1IAB6"/>
<dbReference type="EMBL" id="ML996687">
    <property type="protein sequence ID" value="KAF2405009.1"/>
    <property type="molecule type" value="Genomic_DNA"/>
</dbReference>
<dbReference type="GO" id="GO:0004029">
    <property type="term" value="F:aldehyde dehydrogenase (NAD+) activity"/>
    <property type="evidence" value="ECO:0007669"/>
    <property type="project" value="TreeGrafter"/>
</dbReference>
<dbReference type="Proteomes" id="UP000799640">
    <property type="component" value="Unassembled WGS sequence"/>
</dbReference>
<keyword evidence="3" id="KW-1185">Reference proteome</keyword>
<reference evidence="2" key="1">
    <citation type="journal article" date="2020" name="Stud. Mycol.">
        <title>101 Dothideomycetes genomes: a test case for predicting lifestyles and emergence of pathogens.</title>
        <authorList>
            <person name="Haridas S."/>
            <person name="Albert R."/>
            <person name="Binder M."/>
            <person name="Bloem J."/>
            <person name="Labutti K."/>
            <person name="Salamov A."/>
            <person name="Andreopoulos B."/>
            <person name="Baker S."/>
            <person name="Barry K."/>
            <person name="Bills G."/>
            <person name="Bluhm B."/>
            <person name="Cannon C."/>
            <person name="Castanera R."/>
            <person name="Culley D."/>
            <person name="Daum C."/>
            <person name="Ezra D."/>
            <person name="Gonzalez J."/>
            <person name="Henrissat B."/>
            <person name="Kuo A."/>
            <person name="Liang C."/>
            <person name="Lipzen A."/>
            <person name="Lutzoni F."/>
            <person name="Magnuson J."/>
            <person name="Mondo S."/>
            <person name="Nolan M."/>
            <person name="Ohm R."/>
            <person name="Pangilinan J."/>
            <person name="Park H.-J."/>
            <person name="Ramirez L."/>
            <person name="Alfaro M."/>
            <person name="Sun H."/>
            <person name="Tritt A."/>
            <person name="Yoshinaga Y."/>
            <person name="Zwiers L.-H."/>
            <person name="Turgeon B."/>
            <person name="Goodwin S."/>
            <person name="Spatafora J."/>
            <person name="Crous P."/>
            <person name="Grigoriev I."/>
        </authorList>
    </citation>
    <scope>NUCLEOTIDE SEQUENCE</scope>
    <source>
        <strain evidence="2">CBS 262.69</strain>
    </source>
</reference>
<evidence type="ECO:0000313" key="2">
    <source>
        <dbReference type="EMBL" id="KAF2405009.1"/>
    </source>
</evidence>
<dbReference type="Pfam" id="PF01370">
    <property type="entry name" value="Epimerase"/>
    <property type="match status" value="1"/>
</dbReference>
<dbReference type="InterPro" id="IPR036291">
    <property type="entry name" value="NAD(P)-bd_dom_sf"/>
</dbReference>
<dbReference type="PANTHER" id="PTHR48079:SF6">
    <property type="entry name" value="NAD(P)-BINDING DOMAIN-CONTAINING PROTEIN-RELATED"/>
    <property type="match status" value="1"/>
</dbReference>
<dbReference type="GO" id="GO:0005737">
    <property type="term" value="C:cytoplasm"/>
    <property type="evidence" value="ECO:0007669"/>
    <property type="project" value="TreeGrafter"/>
</dbReference>
<accession>A0A6G1IAB6</accession>
<dbReference type="Gene3D" id="3.40.50.720">
    <property type="entry name" value="NAD(P)-binding Rossmann-like Domain"/>
    <property type="match status" value="2"/>
</dbReference>